<evidence type="ECO:0000256" key="2">
    <source>
        <dbReference type="ARBA" id="ARBA00004436"/>
    </source>
</evidence>
<evidence type="ECO:0000256" key="9">
    <source>
        <dbReference type="ARBA" id="ARBA00023271"/>
    </source>
</evidence>
<comment type="subcellular location">
    <subcellularLocation>
        <location evidence="1">Mitochondrion inner membrane</location>
    </subcellularLocation>
    <subcellularLocation>
        <location evidence="2">Mitochondrion matrix</location>
        <location evidence="2">Mitochondrion nucleoid</location>
    </subcellularLocation>
</comment>
<dbReference type="PANTHER" id="PTHR23075:SF0">
    <property type="entry name" value="ATPASE FAMILY AAA DOMAIN-CONTAINING PROTEIN 3"/>
    <property type="match status" value="1"/>
</dbReference>
<dbReference type="FunFam" id="3.40.50.300:FF:000595">
    <property type="entry name" value="ATPase family AAA domain-containing protein 3"/>
    <property type="match status" value="1"/>
</dbReference>
<dbReference type="Pfam" id="PF00004">
    <property type="entry name" value="AAA"/>
    <property type="match status" value="1"/>
</dbReference>
<name>A0A835YAD5_9CHLO</name>
<dbReference type="SUPFAM" id="SSF52540">
    <property type="entry name" value="P-loop containing nucleoside triphosphate hydrolases"/>
    <property type="match status" value="1"/>
</dbReference>
<dbReference type="GO" id="GO:0005524">
    <property type="term" value="F:ATP binding"/>
    <property type="evidence" value="ECO:0007669"/>
    <property type="project" value="UniProtKB-KW"/>
</dbReference>
<evidence type="ECO:0000256" key="3">
    <source>
        <dbReference type="ARBA" id="ARBA00022741"/>
    </source>
</evidence>
<keyword evidence="4" id="KW-0999">Mitochondrion inner membrane</keyword>
<dbReference type="GO" id="GO:0005743">
    <property type="term" value="C:mitochondrial inner membrane"/>
    <property type="evidence" value="ECO:0007669"/>
    <property type="project" value="UniProtKB-SubCell"/>
</dbReference>
<organism evidence="12 13">
    <name type="scientific">Edaphochlamys debaryana</name>
    <dbReference type="NCBI Taxonomy" id="47281"/>
    <lineage>
        <taxon>Eukaryota</taxon>
        <taxon>Viridiplantae</taxon>
        <taxon>Chlorophyta</taxon>
        <taxon>core chlorophytes</taxon>
        <taxon>Chlorophyceae</taxon>
        <taxon>CS clade</taxon>
        <taxon>Chlamydomonadales</taxon>
        <taxon>Chlamydomonadales incertae sedis</taxon>
        <taxon>Edaphochlamys</taxon>
    </lineage>
</organism>
<accession>A0A835YAD5</accession>
<evidence type="ECO:0000256" key="1">
    <source>
        <dbReference type="ARBA" id="ARBA00004273"/>
    </source>
</evidence>
<evidence type="ECO:0000313" key="13">
    <source>
        <dbReference type="Proteomes" id="UP000612055"/>
    </source>
</evidence>
<feature type="coiled-coil region" evidence="10">
    <location>
        <begin position="82"/>
        <end position="217"/>
    </location>
</feature>
<proteinExistence type="predicted"/>
<evidence type="ECO:0000256" key="4">
    <source>
        <dbReference type="ARBA" id="ARBA00022792"/>
    </source>
</evidence>
<keyword evidence="7" id="KW-0496">Mitochondrion</keyword>
<dbReference type="EMBL" id="JAEHOE010000025">
    <property type="protein sequence ID" value="KAG2495260.1"/>
    <property type="molecule type" value="Genomic_DNA"/>
</dbReference>
<dbReference type="Pfam" id="PF12037">
    <property type="entry name" value="ATAD3_N"/>
    <property type="match status" value="1"/>
</dbReference>
<protein>
    <recommendedName>
        <fullName evidence="11">AAA+ ATPase domain-containing protein</fullName>
    </recommendedName>
</protein>
<dbReference type="GO" id="GO:0008270">
    <property type="term" value="F:zinc ion binding"/>
    <property type="evidence" value="ECO:0007669"/>
    <property type="project" value="TreeGrafter"/>
</dbReference>
<reference evidence="12" key="1">
    <citation type="journal article" date="2020" name="bioRxiv">
        <title>Comparative genomics of Chlamydomonas.</title>
        <authorList>
            <person name="Craig R.J."/>
            <person name="Hasan A.R."/>
            <person name="Ness R.W."/>
            <person name="Keightley P.D."/>
        </authorList>
    </citation>
    <scope>NUCLEOTIDE SEQUENCE</scope>
    <source>
        <strain evidence="12">CCAP 11/70</strain>
    </source>
</reference>
<keyword evidence="3" id="KW-0547">Nucleotide-binding</keyword>
<evidence type="ECO:0000256" key="10">
    <source>
        <dbReference type="SAM" id="Coils"/>
    </source>
</evidence>
<dbReference type="Gene3D" id="3.40.50.300">
    <property type="entry name" value="P-loop containing nucleotide triphosphate hydrolases"/>
    <property type="match status" value="1"/>
</dbReference>
<evidence type="ECO:0000313" key="12">
    <source>
        <dbReference type="EMBL" id="KAG2495260.1"/>
    </source>
</evidence>
<dbReference type="GO" id="GO:0042645">
    <property type="term" value="C:mitochondrial nucleoid"/>
    <property type="evidence" value="ECO:0007669"/>
    <property type="project" value="UniProtKB-SubCell"/>
</dbReference>
<dbReference type="InterPro" id="IPR027417">
    <property type="entry name" value="P-loop_NTPase"/>
</dbReference>
<sequence>MAQQVRRLLAPAGLWVSSGLAVAVYAAPHVLADKEEKASPANDKLFDPEALERGAKALREINKSPYAKQALELSRQQEVTKQAEAREREADYRRQAAALERERETIRYEEERKMEEQRAQVAARMKQYEDELARKRMMAEHELQRQRNAEMAKLQEESAARAEAERLRVEQQIQAERRAAEQYAADLQKQVQRERALAEAEGRIKEARENEDVNRRAALLKYQEETRKAIESINAVMGHLGTAALELVTDTNKLLTAVGGTTLLFLGIFATRETTRVVGRTVEAWLGTPKLIRETSRFNVWNPKSWSLGPVKTKEDIKKDFSDIILHRELHDTVRQVAAAAANTKAHGAPFRHMLFYGPPGTGKTLVAKRMARTSGLDYAIMSGGDVAPLEGKAVTQLHQTFDWAEKSSRGLLLFIDEADAFLGRRSDAMSEGLRGSLNALLFRTGDQSRDFMVVLATNRPGDLDDAVLDRMDEALEFGLPGRDERQKMLALYLDKYIAKAGTAEGGAGTGRSGGPLARLGSLLKGRKSSADTIAIAEGITEALLAETAAATEGFSGRELAKFMAAVQSAVYGAPEAVLTPAIWRAVLERKLYEHAERRAFRLGHHGTGDSAQVLAMGPGGAPKK</sequence>
<dbReference type="GO" id="GO:0007005">
    <property type="term" value="P:mitochondrion organization"/>
    <property type="evidence" value="ECO:0007669"/>
    <property type="project" value="TreeGrafter"/>
</dbReference>
<dbReference type="OrthoDB" id="199596at2759"/>
<keyword evidence="9" id="KW-1135">Mitochondrion nucleoid</keyword>
<dbReference type="InterPro" id="IPR003593">
    <property type="entry name" value="AAA+_ATPase"/>
</dbReference>
<dbReference type="GO" id="GO:0016887">
    <property type="term" value="F:ATP hydrolysis activity"/>
    <property type="evidence" value="ECO:0007669"/>
    <property type="project" value="InterPro"/>
</dbReference>
<dbReference type="AlphaFoldDB" id="A0A835YAD5"/>
<evidence type="ECO:0000256" key="6">
    <source>
        <dbReference type="ARBA" id="ARBA00023054"/>
    </source>
</evidence>
<evidence type="ECO:0000256" key="8">
    <source>
        <dbReference type="ARBA" id="ARBA00023136"/>
    </source>
</evidence>
<dbReference type="InterPro" id="IPR003959">
    <property type="entry name" value="ATPase_AAA_core"/>
</dbReference>
<keyword evidence="6 10" id="KW-0175">Coiled coil</keyword>
<feature type="domain" description="AAA+ ATPase" evidence="11">
    <location>
        <begin position="350"/>
        <end position="482"/>
    </location>
</feature>
<comment type="caution">
    <text evidence="12">The sequence shown here is derived from an EMBL/GenBank/DDBJ whole genome shotgun (WGS) entry which is preliminary data.</text>
</comment>
<dbReference type="Proteomes" id="UP000612055">
    <property type="component" value="Unassembled WGS sequence"/>
</dbReference>
<evidence type="ECO:0000256" key="5">
    <source>
        <dbReference type="ARBA" id="ARBA00022840"/>
    </source>
</evidence>
<dbReference type="SMART" id="SM00382">
    <property type="entry name" value="AAA"/>
    <property type="match status" value="1"/>
</dbReference>
<keyword evidence="8" id="KW-0472">Membrane</keyword>
<evidence type="ECO:0000256" key="7">
    <source>
        <dbReference type="ARBA" id="ARBA00023128"/>
    </source>
</evidence>
<gene>
    <name evidence="12" type="ORF">HYH03_006533</name>
</gene>
<dbReference type="PANTHER" id="PTHR23075">
    <property type="entry name" value="PUTATIVE ATP-ASE"/>
    <property type="match status" value="1"/>
</dbReference>
<dbReference type="InterPro" id="IPR021911">
    <property type="entry name" value="ATAD3_N"/>
</dbReference>
<evidence type="ECO:0000259" key="11">
    <source>
        <dbReference type="SMART" id="SM00382"/>
    </source>
</evidence>
<keyword evidence="5" id="KW-0067">ATP-binding</keyword>
<keyword evidence="13" id="KW-1185">Reference proteome</keyword>